<feature type="binding site" evidence="14">
    <location>
        <position position="127"/>
    </location>
    <ligand>
        <name>[4Fe-4S] cluster</name>
        <dbReference type="ChEBI" id="CHEBI:49883"/>
        <note>4Fe-4S-S-AdoMet</note>
    </ligand>
</feature>
<dbReference type="InterPro" id="IPR004383">
    <property type="entry name" value="rRNA_lsu_MTrfase_RlmN/Cfr"/>
</dbReference>
<dbReference type="SFLD" id="SFLDS00029">
    <property type="entry name" value="Radical_SAM"/>
    <property type="match status" value="1"/>
</dbReference>
<evidence type="ECO:0000259" key="15">
    <source>
        <dbReference type="PROSITE" id="PS51918"/>
    </source>
</evidence>
<feature type="binding site" evidence="14">
    <location>
        <position position="310"/>
    </location>
    <ligand>
        <name>S-adenosyl-L-methionine</name>
        <dbReference type="ChEBI" id="CHEBI:59789"/>
    </ligand>
</feature>
<feature type="binding site" evidence="14">
    <location>
        <begin position="177"/>
        <end position="178"/>
    </location>
    <ligand>
        <name>S-adenosyl-L-methionine</name>
        <dbReference type="ChEBI" id="CHEBI:59789"/>
    </ligand>
</feature>
<feature type="active site" description="Proton acceptor" evidence="14">
    <location>
        <position position="103"/>
    </location>
</feature>
<comment type="catalytic activity">
    <reaction evidence="14">
        <text>adenosine(2503) in 23S rRNA + 2 reduced [2Fe-2S]-[ferredoxin] + 2 S-adenosyl-L-methionine = 2-methyladenosine(2503) in 23S rRNA + 5'-deoxyadenosine + L-methionine + 2 oxidized [2Fe-2S]-[ferredoxin] + S-adenosyl-L-homocysteine</text>
        <dbReference type="Rhea" id="RHEA:42916"/>
        <dbReference type="Rhea" id="RHEA-COMP:10000"/>
        <dbReference type="Rhea" id="RHEA-COMP:10001"/>
        <dbReference type="Rhea" id="RHEA-COMP:10152"/>
        <dbReference type="Rhea" id="RHEA-COMP:10282"/>
        <dbReference type="ChEBI" id="CHEBI:17319"/>
        <dbReference type="ChEBI" id="CHEBI:33737"/>
        <dbReference type="ChEBI" id="CHEBI:33738"/>
        <dbReference type="ChEBI" id="CHEBI:57844"/>
        <dbReference type="ChEBI" id="CHEBI:57856"/>
        <dbReference type="ChEBI" id="CHEBI:59789"/>
        <dbReference type="ChEBI" id="CHEBI:74411"/>
        <dbReference type="ChEBI" id="CHEBI:74497"/>
        <dbReference type="EC" id="2.1.1.192"/>
    </reaction>
</comment>
<keyword evidence="12 14" id="KW-0411">Iron-sulfur</keyword>
<evidence type="ECO:0000313" key="16">
    <source>
        <dbReference type="EMBL" id="PRL88276.1"/>
    </source>
</evidence>
<feature type="active site" description="S-methylcysteine intermediate" evidence="14">
    <location>
        <position position="353"/>
    </location>
</feature>
<dbReference type="PIRSF" id="PIRSF006004">
    <property type="entry name" value="CHP00048"/>
    <property type="match status" value="1"/>
</dbReference>
<proteinExistence type="inferred from homology"/>
<dbReference type="GO" id="GO:0002935">
    <property type="term" value="F:tRNA (adenine(37)-C2)-methyltransferase activity"/>
    <property type="evidence" value="ECO:0007669"/>
    <property type="project" value="UniProtKB-UniRule"/>
</dbReference>
<dbReference type="CDD" id="cd01335">
    <property type="entry name" value="Radical_SAM"/>
    <property type="match status" value="1"/>
</dbReference>
<dbReference type="InterPro" id="IPR013785">
    <property type="entry name" value="Aldolase_TIM"/>
</dbReference>
<evidence type="ECO:0000256" key="2">
    <source>
        <dbReference type="ARBA" id="ARBA00007544"/>
    </source>
</evidence>
<evidence type="ECO:0000256" key="10">
    <source>
        <dbReference type="ARBA" id="ARBA00022723"/>
    </source>
</evidence>
<comment type="miscellaneous">
    <text evidence="14">Reaction proceeds by a ping-pong mechanism involving intermediate methylation of a conserved cysteine residue.</text>
</comment>
<dbReference type="GO" id="GO:0070040">
    <property type="term" value="F:rRNA (adenine(2503)-C2-)-methyltransferase activity"/>
    <property type="evidence" value="ECO:0007669"/>
    <property type="project" value="UniProtKB-UniRule"/>
</dbReference>
<evidence type="ECO:0000256" key="11">
    <source>
        <dbReference type="ARBA" id="ARBA00023004"/>
    </source>
</evidence>
<evidence type="ECO:0000256" key="9">
    <source>
        <dbReference type="ARBA" id="ARBA00022694"/>
    </source>
</evidence>
<comment type="similarity">
    <text evidence="2 14">Belongs to the radical SAM superfamily. RlmN family.</text>
</comment>
<evidence type="ECO:0000256" key="12">
    <source>
        <dbReference type="ARBA" id="ARBA00023014"/>
    </source>
</evidence>
<dbReference type="InterPro" id="IPR007197">
    <property type="entry name" value="rSAM"/>
</dbReference>
<dbReference type="Gene3D" id="3.20.20.70">
    <property type="entry name" value="Aldolase class I"/>
    <property type="match status" value="1"/>
</dbReference>
<keyword evidence="5 14" id="KW-0698">rRNA processing</keyword>
<keyword evidence="4 14" id="KW-0963">Cytoplasm</keyword>
<feature type="domain" description="Radical SAM core" evidence="15">
    <location>
        <begin position="109"/>
        <end position="348"/>
    </location>
</feature>
<dbReference type="EC" id="2.1.1.192" evidence="14"/>
<dbReference type="InterPro" id="IPR027492">
    <property type="entry name" value="RNA_MTrfase_RlmN"/>
</dbReference>
<name>A0ABD6WN14_HAEIF</name>
<dbReference type="GO" id="GO:0046872">
    <property type="term" value="F:metal ion binding"/>
    <property type="evidence" value="ECO:0007669"/>
    <property type="project" value="UniProtKB-KW"/>
</dbReference>
<dbReference type="PANTHER" id="PTHR30544">
    <property type="entry name" value="23S RRNA METHYLTRANSFERASE"/>
    <property type="match status" value="1"/>
</dbReference>
<feature type="binding site" evidence="14">
    <location>
        <position position="130"/>
    </location>
    <ligand>
        <name>[4Fe-4S] cluster</name>
        <dbReference type="ChEBI" id="CHEBI:49883"/>
        <note>4Fe-4S-S-AdoMet</note>
    </ligand>
</feature>
<evidence type="ECO:0000256" key="6">
    <source>
        <dbReference type="ARBA" id="ARBA00022603"/>
    </source>
</evidence>
<feature type="disulfide bond" description="(transient)" evidence="14">
    <location>
        <begin position="116"/>
        <end position="353"/>
    </location>
</feature>
<comment type="subcellular location">
    <subcellularLocation>
        <location evidence="1 14">Cytoplasm</location>
    </subcellularLocation>
</comment>
<dbReference type="NCBIfam" id="NF008396">
    <property type="entry name" value="PRK11194.1"/>
    <property type="match status" value="1"/>
</dbReference>
<dbReference type="RefSeq" id="WP_181144469.1">
    <property type="nucleotide sequence ID" value="NZ_CP089179.1"/>
</dbReference>
<dbReference type="InterPro" id="IPR048641">
    <property type="entry name" value="RlmN_N"/>
</dbReference>
<dbReference type="SFLD" id="SFLDF00275">
    <property type="entry name" value="adenosine_C2_methyltransferase"/>
    <property type="match status" value="1"/>
</dbReference>
<comment type="function">
    <text evidence="14">Specifically methylates position 2 of adenine 2503 in 23S rRNA and position 2 of adenine 37 in tRNAs. m2A2503 modification seems to play a crucial role in the proofreading step occurring at the peptidyl transferase center and thus would serve to optimize ribosomal fidelity.</text>
</comment>
<dbReference type="FunFam" id="3.20.20.70:FF:000008">
    <property type="entry name" value="Dual-specificity RNA methyltransferase RlmN"/>
    <property type="match status" value="1"/>
</dbReference>
<feature type="binding site" evidence="14">
    <location>
        <begin position="231"/>
        <end position="233"/>
    </location>
    <ligand>
        <name>S-adenosyl-L-methionine</name>
        <dbReference type="ChEBI" id="CHEBI:59789"/>
    </ligand>
</feature>
<sequence>MSELLSVQSDAPAKKINLMDLTRQQMREFFKELGEKPFRADQLVKWIYHFGEDNFDNMTNINKKLREKLKAVAEIKAPEVAVEQRSADGTIKWAMQVGEQQVETVYIPEADRATLCVSSQVGCALACTFCSTAQQGFNRNLTVSEIIGQVWRASKIIGNFGVTGIRPITNVVMMGMGEPLLNVANVVPAMEIMLDDFAYGLSKRRVTLSTSGVVPALDNLSKMIDVALAISLHAPNDELRDEIVPINKKYNIKTLIDSVNRYLNVSNANHGKVTIEYVMLDHVNDGVEHAHQLAEVLKNTPCKINLIPWNPFPEAPYAKSSNTRIDRFQKTLMEYGFTVIIRKTRGDDIDAACGQLAGDVIDRTKRTAMKRQFGQNIGVTEVN</sequence>
<dbReference type="PROSITE" id="PS51918">
    <property type="entry name" value="RADICAL_SAM"/>
    <property type="match status" value="1"/>
</dbReference>
<comment type="cofactor">
    <cofactor evidence="14">
        <name>[4Fe-4S] cluster</name>
        <dbReference type="ChEBI" id="CHEBI:49883"/>
    </cofactor>
    <text evidence="14">Binds 1 [4Fe-4S] cluster. The cluster is coordinated with 3 cysteines and an exchangeable S-adenosyl-L-methionine.</text>
</comment>
<feature type="binding site" evidence="14">
    <location>
        <position position="209"/>
    </location>
    <ligand>
        <name>S-adenosyl-L-methionine</name>
        <dbReference type="ChEBI" id="CHEBI:59789"/>
    </ligand>
</feature>
<comment type="catalytic activity">
    <reaction evidence="14">
        <text>adenosine(37) in tRNA + 2 reduced [2Fe-2S]-[ferredoxin] + 2 S-adenosyl-L-methionine = 2-methyladenosine(37) in tRNA + 5'-deoxyadenosine + L-methionine + 2 oxidized [2Fe-2S]-[ferredoxin] + S-adenosyl-L-homocysteine</text>
        <dbReference type="Rhea" id="RHEA:43332"/>
        <dbReference type="Rhea" id="RHEA-COMP:10000"/>
        <dbReference type="Rhea" id="RHEA-COMP:10001"/>
        <dbReference type="Rhea" id="RHEA-COMP:10162"/>
        <dbReference type="Rhea" id="RHEA-COMP:10485"/>
        <dbReference type="ChEBI" id="CHEBI:17319"/>
        <dbReference type="ChEBI" id="CHEBI:33737"/>
        <dbReference type="ChEBI" id="CHEBI:33738"/>
        <dbReference type="ChEBI" id="CHEBI:57844"/>
        <dbReference type="ChEBI" id="CHEBI:57856"/>
        <dbReference type="ChEBI" id="CHEBI:59789"/>
        <dbReference type="ChEBI" id="CHEBI:74411"/>
        <dbReference type="ChEBI" id="CHEBI:74497"/>
        <dbReference type="EC" id="2.1.1.192"/>
    </reaction>
</comment>
<evidence type="ECO:0000256" key="7">
    <source>
        <dbReference type="ARBA" id="ARBA00022679"/>
    </source>
</evidence>
<dbReference type="HAMAP" id="MF_01849">
    <property type="entry name" value="RNA_methyltr_RlmN"/>
    <property type="match status" value="1"/>
</dbReference>
<keyword evidence="10 14" id="KW-0479">Metal-binding</keyword>
<keyword evidence="11 14" id="KW-0408">Iron</keyword>
<keyword evidence="3 14" id="KW-0004">4Fe-4S</keyword>
<dbReference type="Gene3D" id="1.10.150.530">
    <property type="match status" value="1"/>
</dbReference>
<dbReference type="PANTHER" id="PTHR30544:SF5">
    <property type="entry name" value="RADICAL SAM CORE DOMAIN-CONTAINING PROTEIN"/>
    <property type="match status" value="1"/>
</dbReference>
<dbReference type="GO" id="GO:0019843">
    <property type="term" value="F:rRNA binding"/>
    <property type="evidence" value="ECO:0007669"/>
    <property type="project" value="UniProtKB-UniRule"/>
</dbReference>
<organism evidence="16">
    <name type="scientific">Haemophilus influenzae</name>
    <dbReference type="NCBI Taxonomy" id="727"/>
    <lineage>
        <taxon>Bacteria</taxon>
        <taxon>Pseudomonadati</taxon>
        <taxon>Pseudomonadota</taxon>
        <taxon>Gammaproteobacteria</taxon>
        <taxon>Pasteurellales</taxon>
        <taxon>Pasteurellaceae</taxon>
        <taxon>Haemophilus</taxon>
    </lineage>
</organism>
<dbReference type="InterPro" id="IPR040072">
    <property type="entry name" value="Methyltransferase_A"/>
</dbReference>
<dbReference type="AlphaFoldDB" id="A0ABD6WN14"/>
<evidence type="ECO:0000256" key="4">
    <source>
        <dbReference type="ARBA" id="ARBA00022490"/>
    </source>
</evidence>
<dbReference type="GO" id="GO:0000049">
    <property type="term" value="F:tRNA binding"/>
    <property type="evidence" value="ECO:0007669"/>
    <property type="project" value="UniProtKB-UniRule"/>
</dbReference>
<dbReference type="NCBIfam" id="TIGR00048">
    <property type="entry name" value="rRNA_mod_RlmN"/>
    <property type="match status" value="1"/>
</dbReference>
<protein>
    <recommendedName>
        <fullName evidence="14">Dual-specificity RNA methyltransferase RlmN</fullName>
        <ecNumber evidence="14">2.1.1.192</ecNumber>
    </recommendedName>
    <alternativeName>
        <fullName evidence="14">23S rRNA (adenine(2503)-C(2))-methyltransferase</fullName>
    </alternativeName>
    <alternativeName>
        <fullName evidence="14">23S rRNA m2A2503 methyltransferase</fullName>
    </alternativeName>
    <alternativeName>
        <fullName evidence="14">Ribosomal RNA large subunit methyltransferase N</fullName>
    </alternativeName>
    <alternativeName>
        <fullName evidence="14">tRNA (adenine(37)-C(2))-methyltransferase</fullName>
    </alternativeName>
    <alternativeName>
        <fullName evidence="14">tRNA m2A37 methyltransferase</fullName>
    </alternativeName>
</protein>
<dbReference type="InterPro" id="IPR058240">
    <property type="entry name" value="rSAM_sf"/>
</dbReference>
<evidence type="ECO:0000256" key="5">
    <source>
        <dbReference type="ARBA" id="ARBA00022552"/>
    </source>
</evidence>
<dbReference type="SUPFAM" id="SSF102114">
    <property type="entry name" value="Radical SAM enzymes"/>
    <property type="match status" value="1"/>
</dbReference>
<dbReference type="GO" id="GO:0070475">
    <property type="term" value="P:rRNA base methylation"/>
    <property type="evidence" value="ECO:0007669"/>
    <property type="project" value="UniProtKB-UniRule"/>
</dbReference>
<keyword evidence="9 14" id="KW-0819">tRNA processing</keyword>
<evidence type="ECO:0000256" key="8">
    <source>
        <dbReference type="ARBA" id="ARBA00022691"/>
    </source>
</evidence>
<keyword evidence="8 14" id="KW-0949">S-adenosyl-L-methionine</keyword>
<dbReference type="GO" id="GO:0051539">
    <property type="term" value="F:4 iron, 4 sulfur cluster binding"/>
    <property type="evidence" value="ECO:0007669"/>
    <property type="project" value="UniProtKB-UniRule"/>
</dbReference>
<dbReference type="Pfam" id="PF04055">
    <property type="entry name" value="Radical_SAM"/>
    <property type="match status" value="1"/>
</dbReference>
<dbReference type="GO" id="GO:0030488">
    <property type="term" value="P:tRNA methylation"/>
    <property type="evidence" value="ECO:0007669"/>
    <property type="project" value="UniProtKB-UniRule"/>
</dbReference>
<evidence type="ECO:0000256" key="13">
    <source>
        <dbReference type="ARBA" id="ARBA00023157"/>
    </source>
</evidence>
<dbReference type="SFLD" id="SFLDG01062">
    <property type="entry name" value="methyltransferase_(Class_A)"/>
    <property type="match status" value="1"/>
</dbReference>
<keyword evidence="6 14" id="KW-0489">Methyltransferase</keyword>
<evidence type="ECO:0000256" key="1">
    <source>
        <dbReference type="ARBA" id="ARBA00004496"/>
    </source>
</evidence>
<feature type="binding site" evidence="14">
    <location>
        <position position="123"/>
    </location>
    <ligand>
        <name>[4Fe-4S] cluster</name>
        <dbReference type="ChEBI" id="CHEBI:49883"/>
        <note>4Fe-4S-S-AdoMet</note>
    </ligand>
</feature>
<gene>
    <name evidence="14 16" type="primary">rlmN</name>
    <name evidence="16" type="ORF">BV022_01778</name>
</gene>
<dbReference type="GO" id="GO:0005737">
    <property type="term" value="C:cytoplasm"/>
    <property type="evidence" value="ECO:0007669"/>
    <property type="project" value="UniProtKB-SubCell"/>
</dbReference>
<evidence type="ECO:0000256" key="14">
    <source>
        <dbReference type="HAMAP-Rule" id="MF_01849"/>
    </source>
</evidence>
<dbReference type="EMBL" id="MZKM01000061">
    <property type="protein sequence ID" value="PRL88276.1"/>
    <property type="molecule type" value="Genomic_DNA"/>
</dbReference>
<dbReference type="Pfam" id="PF21016">
    <property type="entry name" value="RlmN_N"/>
    <property type="match status" value="1"/>
</dbReference>
<keyword evidence="7 14" id="KW-0808">Transferase</keyword>
<reference evidence="16" key="1">
    <citation type="submission" date="2017-02" db="EMBL/GenBank/DDBJ databases">
        <title>Haemophilus influenzae in COPD genome sequencing project.</title>
        <authorList>
            <person name="Murphy T.F."/>
            <person name="Kong Y."/>
            <person name="Nadendla S."/>
            <person name="Tettelin H."/>
            <person name="Pettigrew M."/>
        </authorList>
    </citation>
    <scope>NUCLEOTIDE SEQUENCE [LARGE SCALE GENOMIC DNA]</scope>
    <source>
        <strain evidence="16">19P94H1</strain>
    </source>
</reference>
<keyword evidence="13 14" id="KW-1015">Disulfide bond</keyword>
<evidence type="ECO:0000256" key="3">
    <source>
        <dbReference type="ARBA" id="ARBA00022485"/>
    </source>
</evidence>
<accession>A0ABD6WN14</accession>
<comment type="caution">
    <text evidence="16">The sequence shown here is derived from an EMBL/GenBank/DDBJ whole genome shotgun (WGS) entry which is preliminary data.</text>
</comment>
<dbReference type="FunFam" id="1.10.150.530:FF:000003">
    <property type="entry name" value="Dual-specificity RNA methyltransferase RlmN"/>
    <property type="match status" value="1"/>
</dbReference>